<feature type="signal peptide" evidence="6">
    <location>
        <begin position="1"/>
        <end position="19"/>
    </location>
</feature>
<evidence type="ECO:0000256" key="3">
    <source>
        <dbReference type="ARBA" id="ARBA00022729"/>
    </source>
</evidence>
<organism evidence="9 10">
    <name type="scientific">Saccharicrinis carchari</name>
    <dbReference type="NCBI Taxonomy" id="1168039"/>
    <lineage>
        <taxon>Bacteria</taxon>
        <taxon>Pseudomonadati</taxon>
        <taxon>Bacteroidota</taxon>
        <taxon>Bacteroidia</taxon>
        <taxon>Marinilabiliales</taxon>
        <taxon>Marinilabiliaceae</taxon>
        <taxon>Saccharicrinis</taxon>
    </lineage>
</organism>
<proteinExistence type="inferred from homology"/>
<dbReference type="PROSITE" id="PS51257">
    <property type="entry name" value="PROKAR_LIPOPROTEIN"/>
    <property type="match status" value="1"/>
</dbReference>
<accession>A0A521AXY2</accession>
<feature type="chain" id="PRO_5021720882" evidence="6">
    <location>
        <begin position="20"/>
        <end position="735"/>
    </location>
</feature>
<dbReference type="Gene3D" id="1.25.40.390">
    <property type="match status" value="2"/>
</dbReference>
<gene>
    <name evidence="9" type="ORF">SAMN06265379_101497</name>
</gene>
<comment type="similarity">
    <text evidence="2">Belongs to the SusD family.</text>
</comment>
<evidence type="ECO:0000256" key="6">
    <source>
        <dbReference type="SAM" id="SignalP"/>
    </source>
</evidence>
<feature type="domain" description="SusD-like N-terminal" evidence="8">
    <location>
        <begin position="441"/>
        <end position="567"/>
    </location>
</feature>
<evidence type="ECO:0000313" key="10">
    <source>
        <dbReference type="Proteomes" id="UP000319040"/>
    </source>
</evidence>
<dbReference type="InterPro" id="IPR033985">
    <property type="entry name" value="SusD-like_N"/>
</dbReference>
<dbReference type="Proteomes" id="UP000319040">
    <property type="component" value="Unassembled WGS sequence"/>
</dbReference>
<keyword evidence="3 6" id="KW-0732">Signal</keyword>
<dbReference type="EMBL" id="FXTB01000001">
    <property type="protein sequence ID" value="SMO39370.1"/>
    <property type="molecule type" value="Genomic_DNA"/>
</dbReference>
<evidence type="ECO:0000313" key="9">
    <source>
        <dbReference type="EMBL" id="SMO39370.1"/>
    </source>
</evidence>
<dbReference type="InterPro" id="IPR012944">
    <property type="entry name" value="SusD_RagB_dom"/>
</dbReference>
<keyword evidence="4" id="KW-0472">Membrane</keyword>
<evidence type="ECO:0000256" key="5">
    <source>
        <dbReference type="ARBA" id="ARBA00023237"/>
    </source>
</evidence>
<evidence type="ECO:0000256" key="1">
    <source>
        <dbReference type="ARBA" id="ARBA00004442"/>
    </source>
</evidence>
<keyword evidence="5" id="KW-0998">Cell outer membrane</keyword>
<dbReference type="Pfam" id="PF14322">
    <property type="entry name" value="SusD-like_3"/>
    <property type="match status" value="1"/>
</dbReference>
<dbReference type="AlphaFoldDB" id="A0A521AXY2"/>
<sequence>MKTIFFPLLLSCLVMFALACNKDNEPSALSPEEYQVSGRVEKGPFVKGSQINVYELTADLSPTGRSFTASITDNSGSFNLGQIELASPFIELVAQGYFYNEFSGELSDSQITLRSVVDLRNKSSVNVNIITHLMRDRIIALFAKGKSFSDAYVQAQMEVMKAFALQQFSDKDAITFSVVSGTDQAAALIVVSATLLKDRAEGSFTEYMAELQAQLKVDGAFSEKNKQELWSNASSLKLDAIAKNLVNRYTSIGEQITVKDLNYFVDWDGDGIAGNEMGNPNEEKHLAFETDTLRIGKEGGDFSVKIRANLRYNFKGPQNQEESLVLIEPSTFKMGIGTKDMNLTRTLNIEDNTLNIKIEPASSAFMNDSSITVYSSNGLFSSTLVLRQEGDMDKFEVTETVKQHSHGLLLSLRKATDNLYAMEAFYSRSYPEPGYHLFYPFYNHSNVIGTSVLQTAWGRSYAAINQINTFIRIIGNEHYSPVYKTIFGNLRAMIYYQLAILWGNVPYVDRVVNMDEAFNIPQLSETEILDKLENELSEAYKLFPAQSADKHIYPSRDVPAALLAKIHMQRGAYHKALQYINYIIDSANYALNTNASDTKSELSTELIYAFDMRQSNNLYVNYVENIDFLPISRYSEILLLAAECNYRINDKQQGLAYLNMIRKRNKMANATISNFELLLKQTWKVELKGEFSYFAFLKRNNISQQELGIEPYQELFPLPQSEIYANPNLHQNPGY</sequence>
<evidence type="ECO:0000259" key="8">
    <source>
        <dbReference type="Pfam" id="PF14322"/>
    </source>
</evidence>
<dbReference type="OrthoDB" id="5903640at2"/>
<evidence type="ECO:0000259" key="7">
    <source>
        <dbReference type="Pfam" id="PF07980"/>
    </source>
</evidence>
<dbReference type="InterPro" id="IPR011990">
    <property type="entry name" value="TPR-like_helical_dom_sf"/>
</dbReference>
<feature type="domain" description="RagB/SusD" evidence="7">
    <location>
        <begin position="615"/>
        <end position="708"/>
    </location>
</feature>
<protein>
    <submittedName>
        <fullName evidence="9">Starch-binding associating with outer membrane</fullName>
    </submittedName>
</protein>
<comment type="subcellular location">
    <subcellularLocation>
        <location evidence="1">Cell outer membrane</location>
    </subcellularLocation>
</comment>
<dbReference type="RefSeq" id="WP_142531867.1">
    <property type="nucleotide sequence ID" value="NZ_FXTB01000001.1"/>
</dbReference>
<keyword evidence="10" id="KW-1185">Reference proteome</keyword>
<name>A0A521AXY2_SACCC</name>
<dbReference type="GO" id="GO:0009279">
    <property type="term" value="C:cell outer membrane"/>
    <property type="evidence" value="ECO:0007669"/>
    <property type="project" value="UniProtKB-SubCell"/>
</dbReference>
<reference evidence="9 10" key="1">
    <citation type="submission" date="2017-05" db="EMBL/GenBank/DDBJ databases">
        <authorList>
            <person name="Varghese N."/>
            <person name="Submissions S."/>
        </authorList>
    </citation>
    <scope>NUCLEOTIDE SEQUENCE [LARGE SCALE GENOMIC DNA]</scope>
    <source>
        <strain evidence="9 10">DSM 27040</strain>
    </source>
</reference>
<dbReference type="Pfam" id="PF07980">
    <property type="entry name" value="SusD_RagB"/>
    <property type="match status" value="1"/>
</dbReference>
<dbReference type="SUPFAM" id="SSF48452">
    <property type="entry name" value="TPR-like"/>
    <property type="match status" value="1"/>
</dbReference>
<evidence type="ECO:0000256" key="4">
    <source>
        <dbReference type="ARBA" id="ARBA00023136"/>
    </source>
</evidence>
<evidence type="ECO:0000256" key="2">
    <source>
        <dbReference type="ARBA" id="ARBA00006275"/>
    </source>
</evidence>